<dbReference type="FunFam" id="3.60.21.10:FF:000172">
    <property type="entry name" value="Predicted protein"/>
    <property type="match status" value="1"/>
</dbReference>
<keyword evidence="3" id="KW-1185">Reference proteome</keyword>
<organism evidence="2 3">
    <name type="scientific">Dictyostelium firmibasis</name>
    <dbReference type="NCBI Taxonomy" id="79012"/>
    <lineage>
        <taxon>Eukaryota</taxon>
        <taxon>Amoebozoa</taxon>
        <taxon>Evosea</taxon>
        <taxon>Eumycetozoa</taxon>
        <taxon>Dictyostelia</taxon>
        <taxon>Dictyosteliales</taxon>
        <taxon>Dictyosteliaceae</taxon>
        <taxon>Dictyostelium</taxon>
    </lineage>
</organism>
<comment type="caution">
    <text evidence="2">The sequence shown here is derived from an EMBL/GenBank/DDBJ whole genome shotgun (WGS) entry which is preliminary data.</text>
</comment>
<protein>
    <recommendedName>
        <fullName evidence="1">Calcineurin-like phosphoesterase domain-containing protein</fullName>
    </recommendedName>
</protein>
<proteinExistence type="predicted"/>
<feature type="domain" description="Calcineurin-like phosphoesterase" evidence="1">
    <location>
        <begin position="22"/>
        <end position="293"/>
    </location>
</feature>
<dbReference type="AlphaFoldDB" id="A0AAN7U7X1"/>
<name>A0AAN7U7X1_9MYCE</name>
<dbReference type="Gene3D" id="3.60.21.10">
    <property type="match status" value="1"/>
</dbReference>
<dbReference type="SUPFAM" id="SSF56300">
    <property type="entry name" value="Metallo-dependent phosphatases"/>
    <property type="match status" value="1"/>
</dbReference>
<accession>A0AAN7U7X1</accession>
<evidence type="ECO:0000259" key="1">
    <source>
        <dbReference type="Pfam" id="PF00149"/>
    </source>
</evidence>
<dbReference type="Pfam" id="PF00149">
    <property type="entry name" value="Metallophos"/>
    <property type="match status" value="1"/>
</dbReference>
<dbReference type="Proteomes" id="UP001344447">
    <property type="component" value="Unassembled WGS sequence"/>
</dbReference>
<dbReference type="PANTHER" id="PTHR32440:SF11">
    <property type="entry name" value="METALLOPHOSPHOESTERASE DOMAIN-CONTAINING PROTEIN"/>
    <property type="match status" value="1"/>
</dbReference>
<dbReference type="PANTHER" id="PTHR32440">
    <property type="entry name" value="PHOSPHATASE DCR2-RELATED-RELATED"/>
    <property type="match status" value="1"/>
</dbReference>
<reference evidence="2 3" key="1">
    <citation type="submission" date="2023-11" db="EMBL/GenBank/DDBJ databases">
        <title>Dfirmibasis_genome.</title>
        <authorList>
            <person name="Edelbroek B."/>
            <person name="Kjellin J."/>
            <person name="Jerlstrom-Hultqvist J."/>
            <person name="Soderbom F."/>
        </authorList>
    </citation>
    <scope>NUCLEOTIDE SEQUENCE [LARGE SCALE GENOMIC DNA]</scope>
    <source>
        <strain evidence="2 3">TNS-C-14</strain>
    </source>
</reference>
<sequence length="371" mass="42670">MIWHSNRFINKLFNEIKKGDSIIQFTDLHFGEGENETWGKEQDINSTRVMNTILDKEGNVDLILFTGDLITGNNIDGNVSKYWEYAVNVAKTRNIPWAITFGNHDDLSTNDNSTRFDLMSLDIKLGSHSKFGPIGIPGVSNYNLNIYEFINDNQKNKNNNHNNKEEKENSGRPLATLWLFDSGDGENDCTQYDKSRREFGGDGYKCNTYITKEQIEWYENETLKYAIGDDHLPLWEGAFFHIPLQEYMLIWNYDVCFGWNNDSIACQPVNEGLFKKFVEIGRVRMISVGHNHGNDFCSTFDNIKMCYGRHSGYGGYGTWERGARVIQLTHNPNKNTVSSITYITFETGQQLFNQPHHFPNSTQIPQTKCTN</sequence>
<gene>
    <name evidence="2" type="ORF">RB653_004666</name>
</gene>
<evidence type="ECO:0000313" key="3">
    <source>
        <dbReference type="Proteomes" id="UP001344447"/>
    </source>
</evidence>
<dbReference type="InterPro" id="IPR004843">
    <property type="entry name" value="Calcineurin-like_PHP"/>
</dbReference>
<dbReference type="GO" id="GO:0005737">
    <property type="term" value="C:cytoplasm"/>
    <property type="evidence" value="ECO:0007669"/>
    <property type="project" value="TreeGrafter"/>
</dbReference>
<dbReference type="CDD" id="cd07383">
    <property type="entry name" value="MPP_Dcr2"/>
    <property type="match status" value="1"/>
</dbReference>
<dbReference type="GO" id="GO:0016788">
    <property type="term" value="F:hydrolase activity, acting on ester bonds"/>
    <property type="evidence" value="ECO:0007669"/>
    <property type="project" value="TreeGrafter"/>
</dbReference>
<dbReference type="InterPro" id="IPR029052">
    <property type="entry name" value="Metallo-depent_PP-like"/>
</dbReference>
<dbReference type="EMBL" id="JAVFKY010000001">
    <property type="protein sequence ID" value="KAK5583076.1"/>
    <property type="molecule type" value="Genomic_DNA"/>
</dbReference>
<evidence type="ECO:0000313" key="2">
    <source>
        <dbReference type="EMBL" id="KAK5583076.1"/>
    </source>
</evidence>